<dbReference type="OrthoDB" id="1002510at2759"/>
<reference evidence="1 2" key="1">
    <citation type="submission" date="2015-01" db="EMBL/GenBank/DDBJ databases">
        <title>Genome of allotetraploid Gossypium barbadense reveals genomic plasticity and fiber elongation in cotton evolution.</title>
        <authorList>
            <person name="Chen X."/>
            <person name="Liu X."/>
            <person name="Zhao B."/>
            <person name="Zheng H."/>
            <person name="Hu Y."/>
            <person name="Lu G."/>
            <person name="Yang C."/>
            <person name="Chen J."/>
            <person name="Shan C."/>
            <person name="Zhang L."/>
            <person name="Zhou Y."/>
            <person name="Wang L."/>
            <person name="Guo W."/>
            <person name="Bai Y."/>
            <person name="Ruan J."/>
            <person name="Shangguan X."/>
            <person name="Mao Y."/>
            <person name="Jiang J."/>
            <person name="Zhu Y."/>
            <person name="Lei J."/>
            <person name="Kang H."/>
            <person name="Chen S."/>
            <person name="He X."/>
            <person name="Wang R."/>
            <person name="Wang Y."/>
            <person name="Chen J."/>
            <person name="Wang L."/>
            <person name="Yu S."/>
            <person name="Wang B."/>
            <person name="Wei J."/>
            <person name="Song S."/>
            <person name="Lu X."/>
            <person name="Gao Z."/>
            <person name="Gu W."/>
            <person name="Deng X."/>
            <person name="Ma D."/>
            <person name="Wang S."/>
            <person name="Liang W."/>
            <person name="Fang L."/>
            <person name="Cai C."/>
            <person name="Zhu X."/>
            <person name="Zhou B."/>
            <person name="Zhang Y."/>
            <person name="Chen Z."/>
            <person name="Xu S."/>
            <person name="Zhu R."/>
            <person name="Wang S."/>
            <person name="Zhang T."/>
            <person name="Zhao G."/>
        </authorList>
    </citation>
    <scope>NUCLEOTIDE SEQUENCE [LARGE SCALE GENOMIC DNA]</scope>
    <source>
        <strain evidence="2">cv. Xinhai21</strain>
        <tissue evidence="1">Leaf</tissue>
    </source>
</reference>
<dbReference type="AlphaFoldDB" id="A0A2P5X266"/>
<organism evidence="1 2">
    <name type="scientific">Gossypium barbadense</name>
    <name type="common">Sea Island cotton</name>
    <name type="synonym">Hibiscus barbadensis</name>
    <dbReference type="NCBI Taxonomy" id="3634"/>
    <lineage>
        <taxon>Eukaryota</taxon>
        <taxon>Viridiplantae</taxon>
        <taxon>Streptophyta</taxon>
        <taxon>Embryophyta</taxon>
        <taxon>Tracheophyta</taxon>
        <taxon>Spermatophyta</taxon>
        <taxon>Magnoliopsida</taxon>
        <taxon>eudicotyledons</taxon>
        <taxon>Gunneridae</taxon>
        <taxon>Pentapetalae</taxon>
        <taxon>rosids</taxon>
        <taxon>malvids</taxon>
        <taxon>Malvales</taxon>
        <taxon>Malvaceae</taxon>
        <taxon>Malvoideae</taxon>
        <taxon>Gossypium</taxon>
    </lineage>
</organism>
<gene>
    <name evidence="1" type="ORF">GOBAR_AA23231</name>
</gene>
<dbReference type="EMBL" id="KZ665863">
    <property type="protein sequence ID" value="PPR97427.1"/>
    <property type="molecule type" value="Genomic_DNA"/>
</dbReference>
<protein>
    <submittedName>
        <fullName evidence="1">Uncharacterized protein</fullName>
    </submittedName>
</protein>
<accession>A0A2P5X266</accession>
<sequence>MTISIRRRPPKRAHIDEKVCRLDVGSLPPGAISIFGVDVRALKGPFPSMRGLGRTHLCCTSYHAHGRHWVAKCGVDNCWKHSVEEQHQSISNLVVKLYCGHDIVGEVLRKNSSMPG</sequence>
<dbReference type="Proteomes" id="UP000239757">
    <property type="component" value="Unassembled WGS sequence"/>
</dbReference>
<evidence type="ECO:0000313" key="2">
    <source>
        <dbReference type="Proteomes" id="UP000239757"/>
    </source>
</evidence>
<name>A0A2P5X266_GOSBA</name>
<proteinExistence type="predicted"/>
<evidence type="ECO:0000313" key="1">
    <source>
        <dbReference type="EMBL" id="PPR97427.1"/>
    </source>
</evidence>